<dbReference type="GO" id="GO:0030701">
    <property type="term" value="F:NAD+-dinitrogen-reductase ADP-D-ribosyltransferase activity"/>
    <property type="evidence" value="ECO:0007669"/>
    <property type="project" value="InterPro"/>
</dbReference>
<gene>
    <name evidence="1" type="ORF">JAZ04_00905</name>
</gene>
<proteinExistence type="predicted"/>
<organism evidence="1 2">
    <name type="scientific">Candidatus Thiodiazotropha lotti</name>
    <dbReference type="NCBI Taxonomy" id="2792787"/>
    <lineage>
        <taxon>Bacteria</taxon>
        <taxon>Pseudomonadati</taxon>
        <taxon>Pseudomonadota</taxon>
        <taxon>Gammaproteobacteria</taxon>
        <taxon>Chromatiales</taxon>
        <taxon>Sedimenticolaceae</taxon>
        <taxon>Candidatus Thiodiazotropha</taxon>
    </lineage>
</organism>
<dbReference type="InterPro" id="IPR009953">
    <property type="entry name" value="DRA_trans"/>
</dbReference>
<comment type="caution">
    <text evidence="1">The sequence shown here is derived from an EMBL/GenBank/DDBJ whole genome shotgun (WGS) entry which is preliminary data.</text>
</comment>
<reference evidence="1" key="1">
    <citation type="journal article" date="2021" name="Proc. Natl. Acad. Sci. U.S.A.">
        <title>Global biogeography of chemosynthetic symbionts reveals both localized and globally distributed symbiont groups. .</title>
        <authorList>
            <person name="Osvatic J.T."/>
            <person name="Wilkins L.G.E."/>
            <person name="Leibrecht L."/>
            <person name="Leray M."/>
            <person name="Zauner S."/>
            <person name="Polzin J."/>
            <person name="Camacho Y."/>
            <person name="Gros O."/>
            <person name="van Gils J.A."/>
            <person name="Eisen J.A."/>
            <person name="Petersen J.M."/>
            <person name="Yuen B."/>
        </authorList>
    </citation>
    <scope>NUCLEOTIDE SEQUENCE</scope>
    <source>
        <strain evidence="1">MAGL173</strain>
    </source>
</reference>
<dbReference type="AlphaFoldDB" id="A0A9E4K1U7"/>
<evidence type="ECO:0000313" key="1">
    <source>
        <dbReference type="EMBL" id="MCG7937403.1"/>
    </source>
</evidence>
<accession>A0A9E4K1U7</accession>
<sequence length="282" mass="32865">MDEYKQSATSGSSLPAYARLPINRCNLPAVILGSLTFQQHPVRLFLDGVAELHADLFIHLQQVPEREQRAIHFMDYMRSGFLLDNLDEAGFSEEEQHRFKRDKADYLRVLRGWMFDADGKEAAVMKSWVESRFGLRTRNHQGPLGDYTTEHYQTYLTDRANGLYNTNGLEAQLDLLYTYCQYEVEKLFPEQTHLTLYRGINQIKEHEILHQFSKREYVILLNNLNSFTSQRERADEFGDYILQAQVPLVKLLYLPDLLPHRLKGENEYLVIGGVYKVNLSIL</sequence>
<dbReference type="GO" id="GO:0009399">
    <property type="term" value="P:nitrogen fixation"/>
    <property type="evidence" value="ECO:0007669"/>
    <property type="project" value="InterPro"/>
</dbReference>
<dbReference type="Proteomes" id="UP000886687">
    <property type="component" value="Unassembled WGS sequence"/>
</dbReference>
<dbReference type="Pfam" id="PF07357">
    <property type="entry name" value="DRAT"/>
    <property type="match status" value="1"/>
</dbReference>
<name>A0A9E4K1U7_9GAMM</name>
<protein>
    <submittedName>
        <fullName evidence="1">NAD(+)--dinitrogen-reductase ADP-D-ribosyltransferase</fullName>
    </submittedName>
</protein>
<evidence type="ECO:0000313" key="2">
    <source>
        <dbReference type="Proteomes" id="UP000886687"/>
    </source>
</evidence>
<dbReference type="EMBL" id="JAEPDI010000001">
    <property type="protein sequence ID" value="MCG7937403.1"/>
    <property type="molecule type" value="Genomic_DNA"/>
</dbReference>